<keyword evidence="1" id="KW-0812">Transmembrane</keyword>
<dbReference type="Proteomes" id="UP000186277">
    <property type="component" value="Unassembled WGS sequence"/>
</dbReference>
<comment type="caution">
    <text evidence="2">The sequence shown here is derived from an EMBL/GenBank/DDBJ whole genome shotgun (WGS) entry which is preliminary data.</text>
</comment>
<reference evidence="2 3" key="1">
    <citation type="submission" date="2016-09" db="EMBL/GenBank/DDBJ databases">
        <title>Xenorhabdus thuongxuanensis sp. nov. and Xenorhabdus eapokensis sp. nov., isolated from Steinernema species.</title>
        <authorList>
            <person name="Kaempfer P."/>
            <person name="Tobias N.J."/>
            <person name="Phan Ke L."/>
            <person name="Bode H.B."/>
            <person name="Glaeser S.P."/>
        </authorList>
    </citation>
    <scope>NUCLEOTIDE SEQUENCE [LARGE SCALE GENOMIC DNA]</scope>
    <source>
        <strain evidence="2 3">30TX1</strain>
    </source>
</reference>
<gene>
    <name evidence="2" type="ORF">Xentx_02468</name>
</gene>
<accession>A0A1Q5TYW8</accession>
<evidence type="ECO:0000313" key="3">
    <source>
        <dbReference type="Proteomes" id="UP000186277"/>
    </source>
</evidence>
<evidence type="ECO:0000256" key="1">
    <source>
        <dbReference type="SAM" id="Phobius"/>
    </source>
</evidence>
<dbReference type="EMBL" id="MKGR01000018">
    <property type="protein sequence ID" value="OKP05429.1"/>
    <property type="molecule type" value="Genomic_DNA"/>
</dbReference>
<dbReference type="RefSeq" id="WP_167366755.1">
    <property type="nucleotide sequence ID" value="NZ_CAWMWP010000041.1"/>
</dbReference>
<proteinExistence type="predicted"/>
<protein>
    <submittedName>
        <fullName evidence="2">Uncharacterized protein</fullName>
    </submittedName>
</protein>
<dbReference type="AlphaFoldDB" id="A0A1Q5TYW8"/>
<evidence type="ECO:0000313" key="2">
    <source>
        <dbReference type="EMBL" id="OKP05429.1"/>
    </source>
</evidence>
<keyword evidence="1" id="KW-1133">Transmembrane helix</keyword>
<keyword evidence="3" id="KW-1185">Reference proteome</keyword>
<feature type="transmembrane region" description="Helical" evidence="1">
    <location>
        <begin position="40"/>
        <end position="57"/>
    </location>
</feature>
<sequence length="58" mass="6384">MNLISAPPVARKIEPALTDSLPFTVCLLLPPDLPFLFSDIRLISVILVFMATSAYFFG</sequence>
<name>A0A1Q5TYW8_9GAMM</name>
<organism evidence="2 3">
    <name type="scientific">Xenorhabdus thuongxuanensis</name>
    <dbReference type="NCBI Taxonomy" id="1873484"/>
    <lineage>
        <taxon>Bacteria</taxon>
        <taxon>Pseudomonadati</taxon>
        <taxon>Pseudomonadota</taxon>
        <taxon>Gammaproteobacteria</taxon>
        <taxon>Enterobacterales</taxon>
        <taxon>Morganellaceae</taxon>
        <taxon>Xenorhabdus</taxon>
    </lineage>
</organism>
<keyword evidence="1" id="KW-0472">Membrane</keyword>